<dbReference type="KEGG" id="oni:Osc7112_6747"/>
<gene>
    <name evidence="1" type="ORF">Osc7112_6747</name>
</gene>
<name>K9VSD0_9CYAN</name>
<protein>
    <submittedName>
        <fullName evidence="1">Uncharacterized protein</fullName>
    </submittedName>
</protein>
<proteinExistence type="predicted"/>
<dbReference type="Proteomes" id="UP000010478">
    <property type="component" value="Plasmid pOSC7112.03"/>
</dbReference>
<accession>K9VSD0</accession>
<dbReference type="HOGENOM" id="CLU_3366191_0_0_3"/>
<reference evidence="1 2" key="1">
    <citation type="submission" date="2012-05" db="EMBL/GenBank/DDBJ databases">
        <title>Finished plasmid 3 of genome of Oscillatoria sp. PCC 7112.</title>
        <authorList>
            <consortium name="US DOE Joint Genome Institute"/>
            <person name="Gugger M."/>
            <person name="Coursin T."/>
            <person name="Rippka R."/>
            <person name="Tandeau De Marsac N."/>
            <person name="Huntemann M."/>
            <person name="Wei C.-L."/>
            <person name="Han J."/>
            <person name="Detter J.C."/>
            <person name="Han C."/>
            <person name="Tapia R."/>
            <person name="Davenport K."/>
            <person name="Daligault H."/>
            <person name="Erkkila T."/>
            <person name="Gu W."/>
            <person name="Munk A.C.C."/>
            <person name="Teshima H."/>
            <person name="Xu Y."/>
            <person name="Chain P."/>
            <person name="Chen A."/>
            <person name="Krypides N."/>
            <person name="Mavromatis K."/>
            <person name="Markowitz V."/>
            <person name="Szeto E."/>
            <person name="Ivanova N."/>
            <person name="Mikhailova N."/>
            <person name="Ovchinnikova G."/>
            <person name="Pagani I."/>
            <person name="Pati A."/>
            <person name="Goodwin L."/>
            <person name="Peters L."/>
            <person name="Pitluck S."/>
            <person name="Woyke T."/>
            <person name="Kerfeld C."/>
        </authorList>
    </citation>
    <scope>NUCLEOTIDE SEQUENCE [LARGE SCALE GENOMIC DNA]</scope>
    <source>
        <strain evidence="1 2">PCC 7112</strain>
        <plasmid evidence="1 2">pOSC7112.03</plasmid>
    </source>
</reference>
<keyword evidence="2" id="KW-1185">Reference proteome</keyword>
<dbReference type="EMBL" id="CP003617">
    <property type="protein sequence ID" value="AFZ10846.1"/>
    <property type="molecule type" value="Genomic_DNA"/>
</dbReference>
<evidence type="ECO:0000313" key="1">
    <source>
        <dbReference type="EMBL" id="AFZ10846.1"/>
    </source>
</evidence>
<evidence type="ECO:0000313" key="2">
    <source>
        <dbReference type="Proteomes" id="UP000010478"/>
    </source>
</evidence>
<sequence length="35" mass="4228">MTDPKKLAKNWEEKRGKNSTFFTHYTYNFLLLASF</sequence>
<dbReference type="AlphaFoldDB" id="K9VSD0"/>
<organism evidence="1 2">
    <name type="scientific">Phormidium nigroviride PCC 7112</name>
    <dbReference type="NCBI Taxonomy" id="179408"/>
    <lineage>
        <taxon>Bacteria</taxon>
        <taxon>Bacillati</taxon>
        <taxon>Cyanobacteriota</taxon>
        <taxon>Cyanophyceae</taxon>
        <taxon>Oscillatoriophycideae</taxon>
        <taxon>Oscillatoriales</taxon>
        <taxon>Oscillatoriaceae</taxon>
        <taxon>Phormidium</taxon>
    </lineage>
</organism>
<keyword evidence="1" id="KW-0614">Plasmid</keyword>
<geneLocation type="plasmid" evidence="1 2">
    <name>pOSC7112.03</name>
</geneLocation>